<evidence type="ECO:0000313" key="2">
    <source>
        <dbReference type="Proteomes" id="UP000054549"/>
    </source>
</evidence>
<dbReference type="InParanoid" id="A0A0C2VYI3"/>
<dbReference type="Proteomes" id="UP000054549">
    <property type="component" value="Unassembled WGS sequence"/>
</dbReference>
<dbReference type="OrthoDB" id="76215at2759"/>
<dbReference type="EMBL" id="KN819137">
    <property type="protein sequence ID" value="KIL53907.1"/>
    <property type="molecule type" value="Genomic_DNA"/>
</dbReference>
<reference evidence="1 2" key="1">
    <citation type="submission" date="2014-04" db="EMBL/GenBank/DDBJ databases">
        <title>Evolutionary Origins and Diversification of the Mycorrhizal Mutualists.</title>
        <authorList>
            <consortium name="DOE Joint Genome Institute"/>
            <consortium name="Mycorrhizal Genomics Consortium"/>
            <person name="Kohler A."/>
            <person name="Kuo A."/>
            <person name="Nagy L.G."/>
            <person name="Floudas D."/>
            <person name="Copeland A."/>
            <person name="Barry K.W."/>
            <person name="Cichocki N."/>
            <person name="Veneault-Fourrey C."/>
            <person name="LaButti K."/>
            <person name="Lindquist E.A."/>
            <person name="Lipzen A."/>
            <person name="Lundell T."/>
            <person name="Morin E."/>
            <person name="Murat C."/>
            <person name="Riley R."/>
            <person name="Ohm R."/>
            <person name="Sun H."/>
            <person name="Tunlid A."/>
            <person name="Henrissat B."/>
            <person name="Grigoriev I.V."/>
            <person name="Hibbett D.S."/>
            <person name="Martin F."/>
        </authorList>
    </citation>
    <scope>NUCLEOTIDE SEQUENCE [LARGE SCALE GENOMIC DNA]</scope>
    <source>
        <strain evidence="1 2">Koide BX008</strain>
    </source>
</reference>
<keyword evidence="2" id="KW-1185">Reference proteome</keyword>
<dbReference type="HOGENOM" id="CLU_2941276_0_0_1"/>
<organism evidence="1 2">
    <name type="scientific">Amanita muscaria (strain Koide BX008)</name>
    <dbReference type="NCBI Taxonomy" id="946122"/>
    <lineage>
        <taxon>Eukaryota</taxon>
        <taxon>Fungi</taxon>
        <taxon>Dikarya</taxon>
        <taxon>Basidiomycota</taxon>
        <taxon>Agaricomycotina</taxon>
        <taxon>Agaricomycetes</taxon>
        <taxon>Agaricomycetidae</taxon>
        <taxon>Agaricales</taxon>
        <taxon>Pluteineae</taxon>
        <taxon>Amanitaceae</taxon>
        <taxon>Amanita</taxon>
    </lineage>
</organism>
<dbReference type="AlphaFoldDB" id="A0A0C2VYI3"/>
<evidence type="ECO:0000313" key="1">
    <source>
        <dbReference type="EMBL" id="KIL53907.1"/>
    </source>
</evidence>
<name>A0A0C2VYI3_AMAMK</name>
<proteinExistence type="predicted"/>
<gene>
    <name evidence="1" type="ORF">M378DRAFT_19408</name>
</gene>
<sequence>MNHLAGVMAADSVVPSPERKRRAIEVIEDDGDLSDNEMNKVYKMTARTSFVQSEINDSVA</sequence>
<accession>A0A0C2VYI3</accession>
<protein>
    <submittedName>
        <fullName evidence="1">Uncharacterized protein</fullName>
    </submittedName>
</protein>